<dbReference type="AlphaFoldDB" id="A0A0G4IZE9"/>
<dbReference type="Proteomes" id="UP000039324">
    <property type="component" value="Unassembled WGS sequence"/>
</dbReference>
<dbReference type="InterPro" id="IPR016169">
    <property type="entry name" value="FAD-bd_PCMH_sub2"/>
</dbReference>
<evidence type="ECO:0000256" key="4">
    <source>
        <dbReference type="ARBA" id="ARBA00022827"/>
    </source>
</evidence>
<dbReference type="Gene3D" id="3.30.465.10">
    <property type="match status" value="1"/>
</dbReference>
<keyword evidence="8" id="KW-0496">Mitochondrion</keyword>
<dbReference type="Gene3D" id="3.40.462.20">
    <property type="match status" value="1"/>
</dbReference>
<name>A0A0G4IZE9_PLABS</name>
<evidence type="ECO:0000313" key="8">
    <source>
        <dbReference type="EMBL" id="SPQ94046.1"/>
    </source>
</evidence>
<evidence type="ECO:0000256" key="3">
    <source>
        <dbReference type="ARBA" id="ARBA00022630"/>
    </source>
</evidence>
<reference evidence="8 10" key="2">
    <citation type="submission" date="2018-03" db="EMBL/GenBank/DDBJ databases">
        <authorList>
            <person name="Fogelqvist J."/>
        </authorList>
    </citation>
    <scope>NUCLEOTIDE SEQUENCE [LARGE SCALE GENOMIC DNA]</scope>
</reference>
<evidence type="ECO:0000259" key="6">
    <source>
        <dbReference type="PROSITE" id="PS51387"/>
    </source>
</evidence>
<evidence type="ECO:0000256" key="5">
    <source>
        <dbReference type="ARBA" id="ARBA00023002"/>
    </source>
</evidence>
<dbReference type="OMA" id="RSSHFVM"/>
<dbReference type="EMBL" id="CDSF01000101">
    <property type="protein sequence ID" value="CEP00451.1"/>
    <property type="molecule type" value="Genomic_DNA"/>
</dbReference>
<dbReference type="InterPro" id="IPR012951">
    <property type="entry name" value="BBE"/>
</dbReference>
<keyword evidence="9" id="KW-1185">Reference proteome</keyword>
<evidence type="ECO:0000256" key="2">
    <source>
        <dbReference type="ARBA" id="ARBA00005466"/>
    </source>
</evidence>
<proteinExistence type="inferred from homology"/>
<dbReference type="GO" id="GO:0071949">
    <property type="term" value="F:FAD binding"/>
    <property type="evidence" value="ECO:0007669"/>
    <property type="project" value="InterPro"/>
</dbReference>
<sequence length="508" mass="54491">MSLSGLLSALWKSDGVRPPPFDPASIEPVAGPVLSALRDGVQDGTIVLPSDPEYAALRLPWNYDVAGTPSVIVRCKSEADVVAVVSCAGQHDVGLCVAGGRHSFYSSVSGAIMLDLGLLNAVTVDAEQSIAVVQGGAKLENLDAACAPYGLAVTAGTNPDTGVGGLTLGGGVGLLARRFGMTIDNLVAVKMVLADGQVVGADENMNPDLFWAVRGGGGNFGVVLEFRFRLHKIGNQGRVVAGNMVYLRPWILRPVMEYPPTAMRLHRDYWLEMPPEMGALAVVVSQGPFVAMYCYSGDVDEGKRIAGDKLSTLGRTFINTAGNEVSYHLEAQRLALGPDGKGQQPGYHYEKSVLVDSLPDDLLDILWEQSSVGPSGSALVIMILGGKVASVASEATAFPHRQARFWILALAWFPYSEDVPARTAAVEWTRQTVHRIRPFSSGTYQTIGKRDEDEPSGAAQASARVEAWRRHGDGTDVFGGNIERLRRIKAKYDPKNVFKYNNNIDPKA</sequence>
<evidence type="ECO:0000313" key="7">
    <source>
        <dbReference type="EMBL" id="CEP00451.1"/>
    </source>
</evidence>
<feature type="domain" description="FAD-binding PCMH-type" evidence="6">
    <location>
        <begin position="65"/>
        <end position="233"/>
    </location>
</feature>
<reference evidence="7 9" key="1">
    <citation type="submission" date="2015-02" db="EMBL/GenBank/DDBJ databases">
        <authorList>
            <person name="Chooi Y.-H."/>
        </authorList>
    </citation>
    <scope>NUCLEOTIDE SEQUENCE [LARGE SCALE GENOMIC DNA]</scope>
    <source>
        <strain evidence="7">E3</strain>
    </source>
</reference>
<dbReference type="GO" id="GO:0016491">
    <property type="term" value="F:oxidoreductase activity"/>
    <property type="evidence" value="ECO:0007669"/>
    <property type="project" value="UniProtKB-KW"/>
</dbReference>
<evidence type="ECO:0000256" key="1">
    <source>
        <dbReference type="ARBA" id="ARBA00001974"/>
    </source>
</evidence>
<keyword evidence="5" id="KW-0560">Oxidoreductase</keyword>
<dbReference type="InterPro" id="IPR016166">
    <property type="entry name" value="FAD-bd_PCMH"/>
</dbReference>
<keyword evidence="4" id="KW-0274">FAD</keyword>
<geneLocation type="mitochondrion" evidence="8"/>
<evidence type="ECO:0000313" key="10">
    <source>
        <dbReference type="Proteomes" id="UP000290189"/>
    </source>
</evidence>
<organism evidence="7 9">
    <name type="scientific">Plasmodiophora brassicae</name>
    <name type="common">Clubroot disease agent</name>
    <dbReference type="NCBI Taxonomy" id="37360"/>
    <lineage>
        <taxon>Eukaryota</taxon>
        <taxon>Sar</taxon>
        <taxon>Rhizaria</taxon>
        <taxon>Endomyxa</taxon>
        <taxon>Phytomyxea</taxon>
        <taxon>Plasmodiophorida</taxon>
        <taxon>Plasmodiophoridae</taxon>
        <taxon>Plasmodiophora</taxon>
    </lineage>
</organism>
<dbReference type="STRING" id="37360.A0A0G4IZE9"/>
<protein>
    <recommendedName>
        <fullName evidence="6">FAD-binding PCMH-type domain-containing protein</fullName>
    </recommendedName>
</protein>
<dbReference type="Pfam" id="PF08031">
    <property type="entry name" value="BBE"/>
    <property type="match status" value="1"/>
</dbReference>
<dbReference type="Pfam" id="PF01565">
    <property type="entry name" value="FAD_binding_4"/>
    <property type="match status" value="1"/>
</dbReference>
<dbReference type="InterPro" id="IPR006094">
    <property type="entry name" value="Oxid_FAD_bind_N"/>
</dbReference>
<accession>A0A0G4IZE9</accession>
<dbReference type="Proteomes" id="UP000290189">
    <property type="component" value="Unassembled WGS sequence"/>
</dbReference>
<dbReference type="EMBL" id="OVEO01000002">
    <property type="protein sequence ID" value="SPQ94046.1"/>
    <property type="molecule type" value="Genomic_DNA"/>
</dbReference>
<comment type="cofactor">
    <cofactor evidence="1">
        <name>FAD</name>
        <dbReference type="ChEBI" id="CHEBI:57692"/>
    </cofactor>
</comment>
<keyword evidence="3" id="KW-0285">Flavoprotein</keyword>
<dbReference type="PANTHER" id="PTHR42973">
    <property type="entry name" value="BINDING OXIDOREDUCTASE, PUTATIVE (AFU_ORTHOLOGUE AFUA_1G17690)-RELATED"/>
    <property type="match status" value="1"/>
</dbReference>
<dbReference type="OrthoDB" id="2151789at2759"/>
<dbReference type="Gene3D" id="3.30.43.10">
    <property type="entry name" value="Uridine Diphospho-n-acetylenolpyruvylglucosamine Reductase, domain 2"/>
    <property type="match status" value="1"/>
</dbReference>
<dbReference type="PANTHER" id="PTHR42973:SF39">
    <property type="entry name" value="FAD-BINDING PCMH-TYPE DOMAIN-CONTAINING PROTEIN"/>
    <property type="match status" value="1"/>
</dbReference>
<dbReference type="InterPro" id="IPR050416">
    <property type="entry name" value="FAD-linked_Oxidoreductase"/>
</dbReference>
<evidence type="ECO:0000313" key="9">
    <source>
        <dbReference type="Proteomes" id="UP000039324"/>
    </source>
</evidence>
<dbReference type="SUPFAM" id="SSF56176">
    <property type="entry name" value="FAD-binding/transporter-associated domain-like"/>
    <property type="match status" value="1"/>
</dbReference>
<comment type="similarity">
    <text evidence="2">Belongs to the oxygen-dependent FAD-linked oxidoreductase family.</text>
</comment>
<dbReference type="InterPro" id="IPR036318">
    <property type="entry name" value="FAD-bd_PCMH-like_sf"/>
</dbReference>
<dbReference type="InterPro" id="IPR016167">
    <property type="entry name" value="FAD-bd_PCMH_sub1"/>
</dbReference>
<gene>
    <name evidence="7" type="ORF">PBRA_001505</name>
    <name evidence="8" type="ORF">PLBR_LOCUS1261</name>
</gene>
<dbReference type="PROSITE" id="PS51387">
    <property type="entry name" value="FAD_PCMH"/>
    <property type="match status" value="1"/>
</dbReference>